<evidence type="ECO:0000313" key="2">
    <source>
        <dbReference type="Proteomes" id="UP001550348"/>
    </source>
</evidence>
<reference evidence="1 2" key="1">
    <citation type="submission" date="2024-06" db="EMBL/GenBank/DDBJ databases">
        <title>The Natural Products Discovery Center: Release of the First 8490 Sequenced Strains for Exploring Actinobacteria Biosynthetic Diversity.</title>
        <authorList>
            <person name="Kalkreuter E."/>
            <person name="Kautsar S.A."/>
            <person name="Yang D."/>
            <person name="Bader C.D."/>
            <person name="Teijaro C.N."/>
            <person name="Fluegel L."/>
            <person name="Davis C.M."/>
            <person name="Simpson J.R."/>
            <person name="Lauterbach L."/>
            <person name="Steele A.D."/>
            <person name="Gui C."/>
            <person name="Meng S."/>
            <person name="Li G."/>
            <person name="Viehrig K."/>
            <person name="Ye F."/>
            <person name="Su P."/>
            <person name="Kiefer A.F."/>
            <person name="Nichols A."/>
            <person name="Cepeda A.J."/>
            <person name="Yan W."/>
            <person name="Fan B."/>
            <person name="Jiang Y."/>
            <person name="Adhikari A."/>
            <person name="Zheng C.-J."/>
            <person name="Schuster L."/>
            <person name="Cowan T.M."/>
            <person name="Smanski M.J."/>
            <person name="Chevrette M.G."/>
            <person name="De Carvalho L.P.S."/>
            <person name="Shen B."/>
        </authorList>
    </citation>
    <scope>NUCLEOTIDE SEQUENCE [LARGE SCALE GENOMIC DNA]</scope>
    <source>
        <strain evidence="1 2">NPDC006286</strain>
    </source>
</reference>
<proteinExistence type="predicted"/>
<evidence type="ECO:0000313" key="1">
    <source>
        <dbReference type="EMBL" id="MEU0156199.1"/>
    </source>
</evidence>
<keyword evidence="2" id="KW-1185">Reference proteome</keyword>
<evidence type="ECO:0008006" key="3">
    <source>
        <dbReference type="Google" id="ProtNLM"/>
    </source>
</evidence>
<gene>
    <name evidence="1" type="ORF">ABZ071_30780</name>
</gene>
<accession>A0ABV2VTS5</accession>
<comment type="caution">
    <text evidence="1">The sequence shown here is derived from an EMBL/GenBank/DDBJ whole genome shotgun (WGS) entry which is preliminary data.</text>
</comment>
<name>A0ABV2VTS5_9ACTN</name>
<dbReference type="RefSeq" id="WP_355667731.1">
    <property type="nucleotide sequence ID" value="NZ_JBEXRX010000159.1"/>
</dbReference>
<protein>
    <recommendedName>
        <fullName evidence="3">Restriction endonuclease type IV Mrr domain-containing protein</fullName>
    </recommendedName>
</protein>
<dbReference type="Proteomes" id="UP001550348">
    <property type="component" value="Unassembled WGS sequence"/>
</dbReference>
<sequence length="184" mass="20230">MARLTSPSCCSSATDLQAIRKLLGRNSDEERVTDAFRTWLISEGWTPVEPTDRFIDIEATRGGERLIGGVKGTTSEPGIDADTAYGQLLRRMTDVSTGIRYALIIPTASVRVAQRVPAHVRNQLRICLFEVIADGQVRQFDRGVGPEPPTTIEMPGPHDCIRRPPIVSIIGAARQWFRPPGVPV</sequence>
<organism evidence="1 2">
    <name type="scientific">Micromonospora fulviviridis</name>
    <dbReference type="NCBI Taxonomy" id="47860"/>
    <lineage>
        <taxon>Bacteria</taxon>
        <taxon>Bacillati</taxon>
        <taxon>Actinomycetota</taxon>
        <taxon>Actinomycetes</taxon>
        <taxon>Micromonosporales</taxon>
        <taxon>Micromonosporaceae</taxon>
        <taxon>Micromonospora</taxon>
    </lineage>
</organism>
<dbReference type="EMBL" id="JBEXRX010000159">
    <property type="protein sequence ID" value="MEU0156199.1"/>
    <property type="molecule type" value="Genomic_DNA"/>
</dbReference>